<dbReference type="GO" id="GO:0008270">
    <property type="term" value="F:zinc ion binding"/>
    <property type="evidence" value="ECO:0007669"/>
    <property type="project" value="UniProtKB-KW"/>
</dbReference>
<evidence type="ECO:0000259" key="5">
    <source>
        <dbReference type="PROSITE" id="PS01358"/>
    </source>
</evidence>
<gene>
    <name evidence="6" type="ORF">B0H67DRAFT_642138</name>
</gene>
<keyword evidence="7" id="KW-1185">Reference proteome</keyword>
<evidence type="ECO:0000313" key="7">
    <source>
        <dbReference type="Proteomes" id="UP001172102"/>
    </source>
</evidence>
<evidence type="ECO:0000256" key="3">
    <source>
        <dbReference type="ARBA" id="ARBA00022833"/>
    </source>
</evidence>
<dbReference type="EMBL" id="JAUKUA010000002">
    <property type="protein sequence ID" value="KAK0725766.1"/>
    <property type="molecule type" value="Genomic_DNA"/>
</dbReference>
<dbReference type="AlphaFoldDB" id="A0AA40E6G4"/>
<proteinExistence type="predicted"/>
<dbReference type="PROSITE" id="PS01358">
    <property type="entry name" value="ZF_RANBP2_1"/>
    <property type="match status" value="1"/>
</dbReference>
<feature type="domain" description="RanBP2-type" evidence="5">
    <location>
        <begin position="33"/>
        <end position="52"/>
    </location>
</feature>
<reference evidence="6" key="1">
    <citation type="submission" date="2023-06" db="EMBL/GenBank/DDBJ databases">
        <title>Genome-scale phylogeny and comparative genomics of the fungal order Sordariales.</title>
        <authorList>
            <consortium name="Lawrence Berkeley National Laboratory"/>
            <person name="Hensen N."/>
            <person name="Bonometti L."/>
            <person name="Westerberg I."/>
            <person name="Brannstrom I.O."/>
            <person name="Guillou S."/>
            <person name="Cros-Aarteil S."/>
            <person name="Calhoun S."/>
            <person name="Haridas S."/>
            <person name="Kuo A."/>
            <person name="Mondo S."/>
            <person name="Pangilinan J."/>
            <person name="Riley R."/>
            <person name="Labutti K."/>
            <person name="Andreopoulos B."/>
            <person name="Lipzen A."/>
            <person name="Chen C."/>
            <person name="Yanf M."/>
            <person name="Daum C."/>
            <person name="Ng V."/>
            <person name="Clum A."/>
            <person name="Steindorff A."/>
            <person name="Ohm R."/>
            <person name="Martin F."/>
            <person name="Silar P."/>
            <person name="Natvig D."/>
            <person name="Lalanne C."/>
            <person name="Gautier V."/>
            <person name="Ament-Velasquez S.L."/>
            <person name="Kruys A."/>
            <person name="Hutchinson M.I."/>
            <person name="Powell A.J."/>
            <person name="Barry K."/>
            <person name="Miller A.N."/>
            <person name="Grigoriev I.V."/>
            <person name="Debuchy R."/>
            <person name="Gladieux P."/>
            <person name="Thoren M.H."/>
            <person name="Johannesson H."/>
        </authorList>
    </citation>
    <scope>NUCLEOTIDE SEQUENCE</scope>
    <source>
        <strain evidence="6">SMH4607-1</strain>
    </source>
</reference>
<dbReference type="Proteomes" id="UP001172102">
    <property type="component" value="Unassembled WGS sequence"/>
</dbReference>
<keyword evidence="1" id="KW-0479">Metal-binding</keyword>
<keyword evidence="2" id="KW-0863">Zinc-finger</keyword>
<evidence type="ECO:0000313" key="6">
    <source>
        <dbReference type="EMBL" id="KAK0725766.1"/>
    </source>
</evidence>
<name>A0AA40E6G4_9PEZI</name>
<dbReference type="InterPro" id="IPR001876">
    <property type="entry name" value="Znf_RanBP2"/>
</dbReference>
<protein>
    <recommendedName>
        <fullName evidence="5">RanBP2-type domain-containing protein</fullName>
    </recommendedName>
</protein>
<accession>A0AA40E6G4</accession>
<keyword evidence="3" id="KW-0862">Zinc</keyword>
<evidence type="ECO:0000256" key="2">
    <source>
        <dbReference type="ARBA" id="ARBA00022771"/>
    </source>
</evidence>
<sequence>MPSSTSSRGSRHSGHKDGASKSKHGGYTRTYIWKCCNCEFGNYESNPSCTECNHQHCEVCMVEEIKVPIGR</sequence>
<evidence type="ECO:0000256" key="1">
    <source>
        <dbReference type="ARBA" id="ARBA00022723"/>
    </source>
</evidence>
<evidence type="ECO:0000256" key="4">
    <source>
        <dbReference type="SAM" id="MobiDB-lite"/>
    </source>
</evidence>
<organism evidence="6 7">
    <name type="scientific">Lasiosphaeris hirsuta</name>
    <dbReference type="NCBI Taxonomy" id="260670"/>
    <lineage>
        <taxon>Eukaryota</taxon>
        <taxon>Fungi</taxon>
        <taxon>Dikarya</taxon>
        <taxon>Ascomycota</taxon>
        <taxon>Pezizomycotina</taxon>
        <taxon>Sordariomycetes</taxon>
        <taxon>Sordariomycetidae</taxon>
        <taxon>Sordariales</taxon>
        <taxon>Lasiosphaeriaceae</taxon>
        <taxon>Lasiosphaeris</taxon>
    </lineage>
</organism>
<feature type="region of interest" description="Disordered" evidence="4">
    <location>
        <begin position="1"/>
        <end position="25"/>
    </location>
</feature>
<comment type="caution">
    <text evidence="6">The sequence shown here is derived from an EMBL/GenBank/DDBJ whole genome shotgun (WGS) entry which is preliminary data.</text>
</comment>